<keyword evidence="2" id="KW-1185">Reference proteome</keyword>
<organism evidence="1 2">
    <name type="scientific">Dipteronia dyeriana</name>
    <dbReference type="NCBI Taxonomy" id="168575"/>
    <lineage>
        <taxon>Eukaryota</taxon>
        <taxon>Viridiplantae</taxon>
        <taxon>Streptophyta</taxon>
        <taxon>Embryophyta</taxon>
        <taxon>Tracheophyta</taxon>
        <taxon>Spermatophyta</taxon>
        <taxon>Magnoliopsida</taxon>
        <taxon>eudicotyledons</taxon>
        <taxon>Gunneridae</taxon>
        <taxon>Pentapetalae</taxon>
        <taxon>rosids</taxon>
        <taxon>malvids</taxon>
        <taxon>Sapindales</taxon>
        <taxon>Sapindaceae</taxon>
        <taxon>Hippocastanoideae</taxon>
        <taxon>Acereae</taxon>
        <taxon>Dipteronia</taxon>
    </lineage>
</organism>
<evidence type="ECO:0000313" key="2">
    <source>
        <dbReference type="Proteomes" id="UP001280121"/>
    </source>
</evidence>
<evidence type="ECO:0000313" key="1">
    <source>
        <dbReference type="EMBL" id="KAK2660086.1"/>
    </source>
</evidence>
<dbReference type="PANTHER" id="PTHR35283:SF3">
    <property type="entry name" value="T12C22.21 PROTEIN"/>
    <property type="match status" value="1"/>
</dbReference>
<dbReference type="Proteomes" id="UP001280121">
    <property type="component" value="Unassembled WGS sequence"/>
</dbReference>
<accession>A0AAE0CQW6</accession>
<sequence>MGPVGWFLSAYFLGGYEKDGRGMNGLSKAVIAATKSWALGIPMNIVADVVITKVVITMAISRVLLPWSYSSDINFLRFCSHSLYLSAAILTEMSGICLWQPLAPLFYSS</sequence>
<gene>
    <name evidence="1" type="ORF">Ddye_006619</name>
</gene>
<name>A0AAE0CQW6_9ROSI</name>
<dbReference type="EMBL" id="JANJYI010000002">
    <property type="protein sequence ID" value="KAK2660086.1"/>
    <property type="molecule type" value="Genomic_DNA"/>
</dbReference>
<reference evidence="1" key="1">
    <citation type="journal article" date="2023" name="Plant J.">
        <title>Genome sequences and population genomics provide insights into the demographic history, inbreeding, and mutation load of two 'living fossil' tree species of Dipteronia.</title>
        <authorList>
            <person name="Feng Y."/>
            <person name="Comes H.P."/>
            <person name="Chen J."/>
            <person name="Zhu S."/>
            <person name="Lu R."/>
            <person name="Zhang X."/>
            <person name="Li P."/>
            <person name="Qiu J."/>
            <person name="Olsen K.M."/>
            <person name="Qiu Y."/>
        </authorList>
    </citation>
    <scope>NUCLEOTIDE SEQUENCE</scope>
    <source>
        <strain evidence="1">KIB01</strain>
    </source>
</reference>
<protein>
    <submittedName>
        <fullName evidence="1">Uncharacterized protein</fullName>
    </submittedName>
</protein>
<dbReference type="PANTHER" id="PTHR35283">
    <property type="entry name" value="T12C22.21 PROTEIN"/>
    <property type="match status" value="1"/>
</dbReference>
<dbReference type="AlphaFoldDB" id="A0AAE0CQW6"/>
<proteinExistence type="predicted"/>
<comment type="caution">
    <text evidence="1">The sequence shown here is derived from an EMBL/GenBank/DDBJ whole genome shotgun (WGS) entry which is preliminary data.</text>
</comment>